<comment type="caution">
    <text evidence="3">The sequence shown here is derived from an EMBL/GenBank/DDBJ whole genome shotgun (WGS) entry which is preliminary data.</text>
</comment>
<keyword evidence="1" id="KW-0732">Signal</keyword>
<keyword evidence="4" id="KW-1185">Reference proteome</keyword>
<dbReference type="NCBIfam" id="TIGR01901">
    <property type="entry name" value="adhes_NPXG"/>
    <property type="match status" value="1"/>
</dbReference>
<dbReference type="InterPro" id="IPR011050">
    <property type="entry name" value="Pectin_lyase_fold/virulence"/>
</dbReference>
<sequence length="936" mass="96576">MKKALFFPLQVGLCTLGCFYSNSTQAQVTSDGTVNTQINTNGNVAEITGGEIREGNLFHSFQDFSVPTGNEAFFNNANDISNIFSRVTGGNISNIDGTIRANGSASLFLINPAGIIFGENARLDIGGSFYGSSASSILFEDGEFSAADLENPPLLTVNAPIGLGFRDNPGDIVSRANFGLTEQTFEQEIDGESVTVNRVTDVKGLEVNRGQSIALIGGDIFLEGGGVTAPGGNVTLGGLSQAGQINFDADGGFDFPNLAKADLSLTNSALVSVVSDGGGFINVDVSNLTISEESQLLAGIGEGLGNSSTTAGDIVINSSESVRLIGDGQFEDPEIDLDAGIRNLVGLSIARQNNSDEASTAVGNSGSIFINTDLLEVTERADINVRIYGTGNAGDVNISANEVLMNEGGITSQVREGGQGNSGSVNINTNLLNASNLSFIITDHLGEGQGNSGDINITATESFVFEDNIFSALLSSVGEDVIGNAGDINITAGSLTFDNNVQLLAQAQGQGNAGNVNLTAINDIDIINGADIIAQVLEGVEGNSGDINITTDSLQIDGGSSILADTRGSGDAGNIIIQATEEITLDGESTLILTEVGDNAEGNAGNIDLTSNSLVVQNSAEIISQTKGIGNAGDITINANENVLLQNDGEIIAQVTNNALGNSGTVNINTSNLTILQNSRLSVDSQGQGNAGNIIVNTNDIELENNGFITASTVNGQGGNIQLNVDDILTMRNNSLISAQAQGTANGGNVTINSNFVIVFPDGNNDILANAAQGNGGDIDITTNSLFGIEERPLNESTNDINASSEFSLDGTISISTPDINLIQGAIDLPTNVVEAEQTIQQACEANREIAAKNSLNINGKGGIVPDPALPLNSLNVIANGENATTSTIPAPIETSQGKIQPARGVKITESGEVILTAYRTNNSGDRLTDGSRNCI</sequence>
<dbReference type="SUPFAM" id="SSF51126">
    <property type="entry name" value="Pectin lyase-like"/>
    <property type="match status" value="3"/>
</dbReference>
<dbReference type="Proteomes" id="UP000729733">
    <property type="component" value="Unassembled WGS sequence"/>
</dbReference>
<evidence type="ECO:0000256" key="1">
    <source>
        <dbReference type="SAM" id="SignalP"/>
    </source>
</evidence>
<proteinExistence type="predicted"/>
<dbReference type="Pfam" id="PF05860">
    <property type="entry name" value="TPS"/>
    <property type="match status" value="1"/>
</dbReference>
<feature type="domain" description="Filamentous haemagglutinin FhaB/tRNA nuclease CdiA-like TPS" evidence="2">
    <location>
        <begin position="28"/>
        <end position="140"/>
    </location>
</feature>
<gene>
    <name evidence="3" type="ORF">I4641_17370</name>
</gene>
<dbReference type="RefSeq" id="WP_229641844.1">
    <property type="nucleotide sequence ID" value="NZ_JADWDC010000053.1"/>
</dbReference>
<evidence type="ECO:0000313" key="4">
    <source>
        <dbReference type="Proteomes" id="UP000729733"/>
    </source>
</evidence>
<feature type="signal peptide" evidence="1">
    <location>
        <begin position="1"/>
        <end position="26"/>
    </location>
</feature>
<protein>
    <submittedName>
        <fullName evidence="3">S-layer family protein</fullName>
    </submittedName>
</protein>
<reference evidence="3" key="1">
    <citation type="journal article" date="2021" name="Antonie Van Leeuwenhoek">
        <title>Draft genome and description of Waterburya agarophytonicola gen. nov. sp. nov. (Pleurocapsales, Cyanobacteria): a seaweed symbiont.</title>
        <authorList>
            <person name="Bonthond G."/>
            <person name="Shalygin S."/>
            <person name="Bayer T."/>
            <person name="Weinberger F."/>
        </authorList>
    </citation>
    <scope>NUCLEOTIDE SEQUENCE</scope>
    <source>
        <strain evidence="3">KI4</strain>
    </source>
</reference>
<accession>A0A964BS61</accession>
<name>A0A964BS61_9CYAN</name>
<organism evidence="3 4">
    <name type="scientific">Waterburya agarophytonicola KI4</name>
    <dbReference type="NCBI Taxonomy" id="2874699"/>
    <lineage>
        <taxon>Bacteria</taxon>
        <taxon>Bacillati</taxon>
        <taxon>Cyanobacteriota</taxon>
        <taxon>Cyanophyceae</taxon>
        <taxon>Pleurocapsales</taxon>
        <taxon>Hyellaceae</taxon>
        <taxon>Waterburya</taxon>
        <taxon>Waterburya agarophytonicola</taxon>
    </lineage>
</organism>
<dbReference type="Gene3D" id="2.160.20.10">
    <property type="entry name" value="Single-stranded right-handed beta-helix, Pectin lyase-like"/>
    <property type="match status" value="2"/>
</dbReference>
<dbReference type="SMART" id="SM00912">
    <property type="entry name" value="Haemagg_act"/>
    <property type="match status" value="1"/>
</dbReference>
<evidence type="ECO:0000259" key="2">
    <source>
        <dbReference type="SMART" id="SM00912"/>
    </source>
</evidence>
<dbReference type="EMBL" id="JADWDC010000053">
    <property type="protein sequence ID" value="MCC0178743.1"/>
    <property type="molecule type" value="Genomic_DNA"/>
</dbReference>
<dbReference type="InterPro" id="IPR008638">
    <property type="entry name" value="FhaB/CdiA-like_TPS"/>
</dbReference>
<evidence type="ECO:0000313" key="3">
    <source>
        <dbReference type="EMBL" id="MCC0178743.1"/>
    </source>
</evidence>
<feature type="chain" id="PRO_5037630440" evidence="1">
    <location>
        <begin position="27"/>
        <end position="936"/>
    </location>
</feature>
<dbReference type="AlphaFoldDB" id="A0A964BS61"/>
<dbReference type="InterPro" id="IPR012334">
    <property type="entry name" value="Pectin_lyas_fold"/>
</dbReference>